<dbReference type="PANTHER" id="PTHR32014">
    <property type="entry name" value="BCL-2-MODIFYING FACTOR"/>
    <property type="match status" value="1"/>
</dbReference>
<dbReference type="Ensembl" id="ENSAPLT00000032964.1">
    <property type="protein sequence ID" value="ENSAPLP00000021735.1"/>
    <property type="gene ID" value="ENSAPLG00000003169.2"/>
</dbReference>
<reference evidence="2 3" key="1">
    <citation type="submission" date="2017-10" db="EMBL/GenBank/DDBJ databases">
        <title>A new Pekin duck reference genome.</title>
        <authorList>
            <person name="Hou Z.-C."/>
            <person name="Zhou Z.-K."/>
            <person name="Zhu F."/>
            <person name="Hou S.-S."/>
        </authorList>
    </citation>
    <scope>NUCLEOTIDE SEQUENCE [LARGE SCALE GENOMIC DNA]</scope>
</reference>
<evidence type="ECO:0000313" key="3">
    <source>
        <dbReference type="Proteomes" id="UP000016666"/>
    </source>
</evidence>
<proteinExistence type="predicted"/>
<name>A0A493T7X1_ANAPP</name>
<dbReference type="GO" id="GO:0043276">
    <property type="term" value="P:anoikis"/>
    <property type="evidence" value="ECO:0007669"/>
    <property type="project" value="Ensembl"/>
</dbReference>
<reference evidence="2" key="2">
    <citation type="submission" date="2025-08" db="UniProtKB">
        <authorList>
            <consortium name="Ensembl"/>
        </authorList>
    </citation>
    <scope>IDENTIFICATION</scope>
</reference>
<keyword evidence="3" id="KW-1185">Reference proteome</keyword>
<dbReference type="Proteomes" id="UP000016666">
    <property type="component" value="Chromosome 5"/>
</dbReference>
<accession>A0A493T7X1</accession>
<dbReference type="GO" id="GO:0034644">
    <property type="term" value="P:cellular response to UV"/>
    <property type="evidence" value="ECO:0007669"/>
    <property type="project" value="Ensembl"/>
</dbReference>
<dbReference type="GO" id="GO:0010507">
    <property type="term" value="P:negative regulation of autophagy"/>
    <property type="evidence" value="ECO:0007669"/>
    <property type="project" value="Ensembl"/>
</dbReference>
<evidence type="ECO:0000256" key="1">
    <source>
        <dbReference type="SAM" id="MobiDB-lite"/>
    </source>
</evidence>
<feature type="region of interest" description="Disordered" evidence="1">
    <location>
        <begin position="69"/>
        <end position="90"/>
    </location>
</feature>
<dbReference type="GO" id="GO:0016459">
    <property type="term" value="C:myosin complex"/>
    <property type="evidence" value="ECO:0007669"/>
    <property type="project" value="TreeGrafter"/>
</dbReference>
<evidence type="ECO:0000313" key="2">
    <source>
        <dbReference type="Ensembl" id="ENSAPLP00000021735.1"/>
    </source>
</evidence>
<dbReference type="GO" id="GO:0043065">
    <property type="term" value="P:positive regulation of apoptotic process"/>
    <property type="evidence" value="ECO:0007669"/>
    <property type="project" value="Ensembl"/>
</dbReference>
<dbReference type="GeneTree" id="ENSGT00390000017896"/>
<dbReference type="Pfam" id="PF15185">
    <property type="entry name" value="BMF"/>
    <property type="match status" value="1"/>
</dbReference>
<feature type="compositionally biased region" description="Polar residues" evidence="1">
    <location>
        <begin position="76"/>
        <end position="89"/>
    </location>
</feature>
<reference evidence="2" key="3">
    <citation type="submission" date="2025-09" db="UniProtKB">
        <authorList>
            <consortium name="Ensembl"/>
        </authorList>
    </citation>
    <scope>IDENTIFICATION</scope>
</reference>
<gene>
    <name evidence="2" type="primary">BMF</name>
</gene>
<organism evidence="2 3">
    <name type="scientific">Anas platyrhynchos platyrhynchos</name>
    <name type="common">Northern mallard</name>
    <dbReference type="NCBI Taxonomy" id="8840"/>
    <lineage>
        <taxon>Eukaryota</taxon>
        <taxon>Metazoa</taxon>
        <taxon>Chordata</taxon>
        <taxon>Craniata</taxon>
        <taxon>Vertebrata</taxon>
        <taxon>Euteleostomi</taxon>
        <taxon>Archelosauria</taxon>
        <taxon>Archosauria</taxon>
        <taxon>Dinosauria</taxon>
        <taxon>Saurischia</taxon>
        <taxon>Theropoda</taxon>
        <taxon>Coelurosauria</taxon>
        <taxon>Aves</taxon>
        <taxon>Neognathae</taxon>
        <taxon>Galloanserae</taxon>
        <taxon>Anseriformes</taxon>
        <taxon>Anatidae</taxon>
        <taxon>Anatinae</taxon>
        <taxon>Anas</taxon>
    </lineage>
</organism>
<dbReference type="AlphaFoldDB" id="A0A493T7X1"/>
<dbReference type="PANTHER" id="PTHR32014:SF2">
    <property type="entry name" value="BCL-2-MODIFYING FACTOR"/>
    <property type="match status" value="1"/>
</dbReference>
<sequence>MDRPSYLEEDYSSLDGLDDDVFHSDDFGLAGQPGEMTATGIFTQNQSYSCLLGRFQLFPLTHCCGPGVRHPEQQDKATQTLSPSSSSQDVMLPCGVTEEPRRLFYASAEQKSSVVAAFSLSTQLGLKRGGEQEPHWAEVSFTHLFQATSSLQGALNKHWFGGETCTPPAGCEDSEILLLVFKFGVLWTPLCCSLPCEAGSSCPTLSKESQNVGVFGKACCWVPAPVTSVQERQVLG</sequence>
<protein>
    <submittedName>
        <fullName evidence="2">Bcl2 modifying factor</fullName>
    </submittedName>
</protein>
<dbReference type="STRING" id="8840.ENSAPLP00000021735"/>
<dbReference type="InterPro" id="IPR028192">
    <property type="entry name" value="BMF"/>
</dbReference>